<dbReference type="AlphaFoldDB" id="A0A565CPC2"/>
<keyword evidence="2" id="KW-1185">Reference proteome</keyword>
<comment type="caution">
    <text evidence="1">The sequence shown here is derived from an EMBL/GenBank/DDBJ whole genome shotgun (WGS) entry which is preliminary data.</text>
</comment>
<accession>A0A565CPC2</accession>
<gene>
    <name evidence="1" type="ORF">ANE_LOCUS25760</name>
</gene>
<dbReference type="Proteomes" id="UP000489600">
    <property type="component" value="Unassembled WGS sequence"/>
</dbReference>
<evidence type="ECO:0000313" key="2">
    <source>
        <dbReference type="Proteomes" id="UP000489600"/>
    </source>
</evidence>
<evidence type="ECO:0000313" key="1">
    <source>
        <dbReference type="EMBL" id="VVB15316.1"/>
    </source>
</evidence>
<name>A0A565CPC2_9BRAS</name>
<protein>
    <submittedName>
        <fullName evidence="1">Uncharacterized protein</fullName>
    </submittedName>
</protein>
<organism evidence="1 2">
    <name type="scientific">Arabis nemorensis</name>
    <dbReference type="NCBI Taxonomy" id="586526"/>
    <lineage>
        <taxon>Eukaryota</taxon>
        <taxon>Viridiplantae</taxon>
        <taxon>Streptophyta</taxon>
        <taxon>Embryophyta</taxon>
        <taxon>Tracheophyta</taxon>
        <taxon>Spermatophyta</taxon>
        <taxon>Magnoliopsida</taxon>
        <taxon>eudicotyledons</taxon>
        <taxon>Gunneridae</taxon>
        <taxon>Pentapetalae</taxon>
        <taxon>rosids</taxon>
        <taxon>malvids</taxon>
        <taxon>Brassicales</taxon>
        <taxon>Brassicaceae</taxon>
        <taxon>Arabideae</taxon>
        <taxon>Arabis</taxon>
    </lineage>
</organism>
<proteinExistence type="predicted"/>
<dbReference type="EMBL" id="CABITT030000008">
    <property type="protein sequence ID" value="VVB15316.1"/>
    <property type="molecule type" value="Genomic_DNA"/>
</dbReference>
<reference evidence="1" key="1">
    <citation type="submission" date="2019-07" db="EMBL/GenBank/DDBJ databases">
        <authorList>
            <person name="Dittberner H."/>
        </authorList>
    </citation>
    <scope>NUCLEOTIDE SEQUENCE [LARGE SCALE GENOMIC DNA]</scope>
</reference>
<sequence>MRRLGRLSWSFVDGFRQIGDTRAYGSPKNNASVASRKWIRSDLDRDNTYFGWGQGKDSGDNRDTNLLSITQSNEYAMQITTLECGSPFLRWIHREDRRAIRPCQSKRVNRGIDWPSITGMNQIMLGLGEITGLRPRLYNML</sequence>